<dbReference type="RefSeq" id="WP_069835448.1">
    <property type="nucleotide sequence ID" value="NZ_MDGQ01000005.1"/>
</dbReference>
<feature type="domain" description="Calcineurin-like phosphoesterase" evidence="3">
    <location>
        <begin position="3"/>
        <end position="151"/>
    </location>
</feature>
<gene>
    <name evidence="4" type="ORF">BFP71_10605</name>
</gene>
<dbReference type="SUPFAM" id="SSF56300">
    <property type="entry name" value="Metallo-dependent phosphatases"/>
    <property type="match status" value="1"/>
</dbReference>
<dbReference type="NCBIfam" id="TIGR00040">
    <property type="entry name" value="yfcE"/>
    <property type="match status" value="1"/>
</dbReference>
<keyword evidence="5" id="KW-1185">Reference proteome</keyword>
<protein>
    <recommendedName>
        <fullName evidence="2">Phosphoesterase</fullName>
        <ecNumber evidence="2">3.1.4.-</ecNumber>
    </recommendedName>
</protein>
<evidence type="ECO:0000313" key="5">
    <source>
        <dbReference type="Proteomes" id="UP000095552"/>
    </source>
</evidence>
<dbReference type="GO" id="GO:0046872">
    <property type="term" value="F:metal ion binding"/>
    <property type="evidence" value="ECO:0007669"/>
    <property type="project" value="UniProtKB-KW"/>
</dbReference>
<dbReference type="Pfam" id="PF12850">
    <property type="entry name" value="Metallophos_2"/>
    <property type="match status" value="1"/>
</dbReference>
<dbReference type="AlphaFoldDB" id="A0A1E5SLH9"/>
<sequence>MNKIGLISDTHSFLDDRVFTYFKDCDEVWHAGDIGDPYVLDQLEEFKPVRAVFGNIDNQSLRARIPEVQSFTIDGLKVFMIHIGGTPPRYAKGVKSQLLEERPQLFICGHSHILKVMPDQNLNKMLYMNPGAAGHHGFHRERTLLRFSINESKISDLEVIELGKRGRN</sequence>
<dbReference type="InterPro" id="IPR000979">
    <property type="entry name" value="Phosphodiesterase_MJ0936/Vps29"/>
</dbReference>
<comment type="cofactor">
    <cofactor evidence="2">
        <name>a divalent metal cation</name>
        <dbReference type="ChEBI" id="CHEBI:60240"/>
    </cofactor>
</comment>
<evidence type="ECO:0000259" key="3">
    <source>
        <dbReference type="Pfam" id="PF12850"/>
    </source>
</evidence>
<dbReference type="Gene3D" id="3.60.21.10">
    <property type="match status" value="1"/>
</dbReference>
<dbReference type="OrthoDB" id="9785951at2"/>
<comment type="caution">
    <text evidence="4">The sequence shown here is derived from an EMBL/GenBank/DDBJ whole genome shotgun (WGS) entry which is preliminary data.</text>
</comment>
<evidence type="ECO:0000256" key="2">
    <source>
        <dbReference type="RuleBase" id="RU362039"/>
    </source>
</evidence>
<dbReference type="InterPro" id="IPR024654">
    <property type="entry name" value="Calcineurin-like_PHP_lpxH"/>
</dbReference>
<keyword evidence="2" id="KW-0479">Metal-binding</keyword>
<dbReference type="GO" id="GO:0016787">
    <property type="term" value="F:hydrolase activity"/>
    <property type="evidence" value="ECO:0007669"/>
    <property type="project" value="UniProtKB-UniRule"/>
</dbReference>
<comment type="similarity">
    <text evidence="1 2">Belongs to the metallophosphoesterase superfamily. YfcE family.</text>
</comment>
<dbReference type="EC" id="3.1.4.-" evidence="2"/>
<accession>A0A1E5SLH9</accession>
<dbReference type="Proteomes" id="UP000095552">
    <property type="component" value="Unassembled WGS sequence"/>
</dbReference>
<organism evidence="4 5">
    <name type="scientific">Roseivirga misakiensis</name>
    <dbReference type="NCBI Taxonomy" id="1563681"/>
    <lineage>
        <taxon>Bacteria</taxon>
        <taxon>Pseudomonadati</taxon>
        <taxon>Bacteroidota</taxon>
        <taxon>Cytophagia</taxon>
        <taxon>Cytophagales</taxon>
        <taxon>Roseivirgaceae</taxon>
        <taxon>Roseivirga</taxon>
    </lineage>
</organism>
<evidence type="ECO:0000256" key="1">
    <source>
        <dbReference type="ARBA" id="ARBA00008950"/>
    </source>
</evidence>
<dbReference type="InterPro" id="IPR029052">
    <property type="entry name" value="Metallo-depent_PP-like"/>
</dbReference>
<reference evidence="4 5" key="1">
    <citation type="submission" date="2016-08" db="EMBL/GenBank/DDBJ databases">
        <title>Draft genome of Fabibacter sp. strain SK-8.</title>
        <authorList>
            <person name="Wong S.-K."/>
            <person name="Hamasaki K."/>
            <person name="Yoshizawa S."/>
        </authorList>
    </citation>
    <scope>NUCLEOTIDE SEQUENCE [LARGE SCALE GENOMIC DNA]</scope>
    <source>
        <strain evidence="4 5">SK-8</strain>
    </source>
</reference>
<dbReference type="STRING" id="1563681.BFP71_10605"/>
<name>A0A1E5SLH9_9BACT</name>
<evidence type="ECO:0000313" key="4">
    <source>
        <dbReference type="EMBL" id="OEJ99985.1"/>
    </source>
</evidence>
<dbReference type="EMBL" id="MDGQ01000005">
    <property type="protein sequence ID" value="OEJ99985.1"/>
    <property type="molecule type" value="Genomic_DNA"/>
</dbReference>
<proteinExistence type="inferred from homology"/>